<gene>
    <name evidence="4" type="ORF">FB463_000663</name>
</gene>
<keyword evidence="4" id="KW-0378">Hydrolase</keyword>
<feature type="transmembrane region" description="Helical" evidence="2">
    <location>
        <begin position="20"/>
        <end position="43"/>
    </location>
</feature>
<evidence type="ECO:0000313" key="5">
    <source>
        <dbReference type="Proteomes" id="UP000522688"/>
    </source>
</evidence>
<dbReference type="Proteomes" id="UP000522688">
    <property type="component" value="Unassembled WGS sequence"/>
</dbReference>
<name>A0A7W3JGI6_9MICO</name>
<protein>
    <submittedName>
        <fullName evidence="4">Murein DD-endopeptidase MepM/ murein hydrolase activator NlpD</fullName>
    </submittedName>
</protein>
<feature type="region of interest" description="Disordered" evidence="1">
    <location>
        <begin position="43"/>
        <end position="70"/>
    </location>
</feature>
<evidence type="ECO:0000256" key="1">
    <source>
        <dbReference type="SAM" id="MobiDB-lite"/>
    </source>
</evidence>
<evidence type="ECO:0000259" key="3">
    <source>
        <dbReference type="Pfam" id="PF01551"/>
    </source>
</evidence>
<keyword evidence="2" id="KW-1133">Transmembrane helix</keyword>
<evidence type="ECO:0000256" key="2">
    <source>
        <dbReference type="SAM" id="Phobius"/>
    </source>
</evidence>
<comment type="caution">
    <text evidence="4">The sequence shown here is derived from an EMBL/GenBank/DDBJ whole genome shotgun (WGS) entry which is preliminary data.</text>
</comment>
<dbReference type="GO" id="GO:0016787">
    <property type="term" value="F:hydrolase activity"/>
    <property type="evidence" value="ECO:0007669"/>
    <property type="project" value="UniProtKB-KW"/>
</dbReference>
<dbReference type="AlphaFoldDB" id="A0A7W3JGI6"/>
<reference evidence="4 5" key="1">
    <citation type="submission" date="2020-07" db="EMBL/GenBank/DDBJ databases">
        <title>Sequencing the genomes of 1000 actinobacteria strains.</title>
        <authorList>
            <person name="Klenk H.-P."/>
        </authorList>
    </citation>
    <scope>NUCLEOTIDE SEQUENCE [LARGE SCALE GENOMIC DNA]</scope>
    <source>
        <strain evidence="4 5">DSM 10309</strain>
    </source>
</reference>
<dbReference type="EMBL" id="JACGWW010000001">
    <property type="protein sequence ID" value="MBA8812439.1"/>
    <property type="molecule type" value="Genomic_DNA"/>
</dbReference>
<accession>A0A7W3JGI6</accession>
<keyword evidence="2" id="KW-0472">Membrane</keyword>
<feature type="domain" description="M23ase beta-sheet core" evidence="3">
    <location>
        <begin position="101"/>
        <end position="193"/>
    </location>
</feature>
<dbReference type="Gene3D" id="2.70.70.10">
    <property type="entry name" value="Glucose Permease (Domain IIA)"/>
    <property type="match status" value="1"/>
</dbReference>
<dbReference type="SUPFAM" id="SSF51261">
    <property type="entry name" value="Duplicated hybrid motif"/>
    <property type="match status" value="1"/>
</dbReference>
<evidence type="ECO:0000313" key="4">
    <source>
        <dbReference type="EMBL" id="MBA8812439.1"/>
    </source>
</evidence>
<dbReference type="OrthoDB" id="5245088at2"/>
<dbReference type="RefSeq" id="WP_146851944.1">
    <property type="nucleotide sequence ID" value="NZ_BAAAHR010000002.1"/>
</dbReference>
<sequence length="212" mass="21180">MTPARDPSSRQAAATARRTVEAVVVAVVLAVVLVAGGVVAAGASPDEAAPESAPVGGRTPAPSSAAATRALAPRTPWSWPVAEPHPVVRPFVAPEQPWSPGHRGIDVGAAPGSIVTAPDDGVVRFAGTVVDRPVLSITHADGLVSSLEPVTAAVSAGDPVARGETVGVVVAGHSPDVDAVHLGARLDGEYVSPLLYLGGGRPSVLLPTRPLG</sequence>
<organism evidence="4 5">
    <name type="scientific">Frigoribacterium faeni</name>
    <dbReference type="NCBI Taxonomy" id="145483"/>
    <lineage>
        <taxon>Bacteria</taxon>
        <taxon>Bacillati</taxon>
        <taxon>Actinomycetota</taxon>
        <taxon>Actinomycetes</taxon>
        <taxon>Micrococcales</taxon>
        <taxon>Microbacteriaceae</taxon>
        <taxon>Frigoribacterium</taxon>
    </lineage>
</organism>
<dbReference type="Pfam" id="PF01551">
    <property type="entry name" value="Peptidase_M23"/>
    <property type="match status" value="1"/>
</dbReference>
<proteinExistence type="predicted"/>
<dbReference type="InterPro" id="IPR011055">
    <property type="entry name" value="Dup_hybrid_motif"/>
</dbReference>
<keyword evidence="2" id="KW-0812">Transmembrane</keyword>
<dbReference type="InterPro" id="IPR016047">
    <property type="entry name" value="M23ase_b-sheet_dom"/>
</dbReference>
<dbReference type="CDD" id="cd12797">
    <property type="entry name" value="M23_peptidase"/>
    <property type="match status" value="1"/>
</dbReference>